<gene>
    <name evidence="1" type="ORF">LEA_07251</name>
</gene>
<dbReference type="AlphaFoldDB" id="K1UIT1"/>
<comment type="caution">
    <text evidence="1">The sequence shown here is derived from an EMBL/GenBank/DDBJ whole genome shotgun (WGS) entry which is preliminary data.</text>
</comment>
<proteinExistence type="predicted"/>
<evidence type="ECO:0000313" key="1">
    <source>
        <dbReference type="EMBL" id="EKC71461.1"/>
    </source>
</evidence>
<accession>K1UIT1</accession>
<evidence type="ECO:0008006" key="2">
    <source>
        <dbReference type="Google" id="ProtNLM"/>
    </source>
</evidence>
<sequence length="153" mass="17307">MDTKKNNLRGKKPAIDTFREICEAKAGIAGDIATALNIRRSTLYGWLKSDPEFASVFNEAREKLVDLSESRLFTLIQGVPKIEIDENGEKRFAGWIEKPSETAIIFTLKTRGKKRGYVERQEITGANGENLLPPRTLTPQEAKEYLSKLESEY</sequence>
<organism evidence="1">
    <name type="scientific">human gut metagenome</name>
    <dbReference type="NCBI Taxonomy" id="408170"/>
    <lineage>
        <taxon>unclassified sequences</taxon>
        <taxon>metagenomes</taxon>
        <taxon>organismal metagenomes</taxon>
    </lineage>
</organism>
<dbReference type="Gene3D" id="1.10.10.60">
    <property type="entry name" value="Homeodomain-like"/>
    <property type="match status" value="1"/>
</dbReference>
<reference evidence="1" key="1">
    <citation type="journal article" date="2013" name="Environ. Microbiol.">
        <title>Microbiota from the distal guts of lean and obese adolescents exhibit partial functional redundancy besides clear differences in community structure.</title>
        <authorList>
            <person name="Ferrer M."/>
            <person name="Ruiz A."/>
            <person name="Lanza F."/>
            <person name="Haange S.B."/>
            <person name="Oberbach A."/>
            <person name="Till H."/>
            <person name="Bargiela R."/>
            <person name="Campoy C."/>
            <person name="Segura M.T."/>
            <person name="Richter M."/>
            <person name="von Bergen M."/>
            <person name="Seifert J."/>
            <person name="Suarez A."/>
        </authorList>
    </citation>
    <scope>NUCLEOTIDE SEQUENCE</scope>
</reference>
<name>K1UIT1_9ZZZZ</name>
<protein>
    <recommendedName>
        <fullName evidence="2">Phage terminase small subunit</fullName>
    </recommendedName>
</protein>
<dbReference type="EMBL" id="AJWY01004765">
    <property type="protein sequence ID" value="EKC71461.1"/>
    <property type="molecule type" value="Genomic_DNA"/>
</dbReference>